<reference evidence="3 4" key="1">
    <citation type="journal article" date="2015" name="Microbes Environ.">
        <title>Distribution and evolution of nitrogen fixation genes in the phylum bacteroidetes.</title>
        <authorList>
            <person name="Inoue J."/>
            <person name="Oshima K."/>
            <person name="Suda W."/>
            <person name="Sakamoto M."/>
            <person name="Iino T."/>
            <person name="Noda S."/>
            <person name="Hongoh Y."/>
            <person name="Hattori M."/>
            <person name="Ohkuma M."/>
        </authorList>
    </citation>
    <scope>NUCLEOTIDE SEQUENCE [LARGE SCALE GENOMIC DNA]</scope>
    <source>
        <strain evidence="3">JCM 15548</strain>
    </source>
</reference>
<dbReference type="InterPro" id="IPR027414">
    <property type="entry name" value="GH95_N_dom"/>
</dbReference>
<dbReference type="STRING" id="1236989.JCM15548_11002"/>
<dbReference type="Gene3D" id="2.70.98.50">
    <property type="entry name" value="putative glycoside hydrolase family protein from bacillus halodurans"/>
    <property type="match status" value="1"/>
</dbReference>
<dbReference type="PANTHER" id="PTHR31084">
    <property type="entry name" value="ALPHA-L-FUCOSIDASE 2"/>
    <property type="match status" value="1"/>
</dbReference>
<sequence>MMVGSCNREPNRSDLKLWYAEPAAQWEEALPLGNGRLGAMVFGNPAIELIQLNENTIWAGSPNRNDNPDALEALPLIRQLIFEGKYIEAQDLTNEKVISKKSHGMPYQTAGNLRLSFEGHADYVDFYRDLDIERAVATTRYMVDEVTFTREVFSSFSDDVIVVRLTADESNAISFTATLDRSESGDVSVVGHDLLQMKGVTSNFEGVEGQVEFTVLGKILNDGGELSATNHEISVEGAHRVTIFVSIGTNFVNYKDLSANADERAENYLAKALGSDYNDRQEAHTAFYQNYFNRVSLDLGQTDSIHHPTDVRIAQFSQGNDPSLAALYFQFGRYLLISSSQPAPRQLICREYGPISFIRPGTVNIP</sequence>
<dbReference type="Proteomes" id="UP000032900">
    <property type="component" value="Unassembled WGS sequence"/>
</dbReference>
<accession>A0A0E9LTH2</accession>
<evidence type="ECO:0000259" key="2">
    <source>
        <dbReference type="Pfam" id="PF22124"/>
    </source>
</evidence>
<name>A0A0E9LTH2_9BACT</name>
<dbReference type="AlphaFoldDB" id="A0A0E9LTH2"/>
<dbReference type="EMBL" id="BAZW01000005">
    <property type="protein sequence ID" value="GAO28867.1"/>
    <property type="molecule type" value="Genomic_DNA"/>
</dbReference>
<proteinExistence type="predicted"/>
<dbReference type="GO" id="GO:0005975">
    <property type="term" value="P:carbohydrate metabolic process"/>
    <property type="evidence" value="ECO:0007669"/>
    <property type="project" value="InterPro"/>
</dbReference>
<feature type="domain" description="Glycosyl hydrolase family 95 N-terminal" evidence="1">
    <location>
        <begin position="17"/>
        <end position="253"/>
    </location>
</feature>
<evidence type="ECO:0000313" key="4">
    <source>
        <dbReference type="Proteomes" id="UP000032900"/>
    </source>
</evidence>
<dbReference type="GO" id="GO:0004560">
    <property type="term" value="F:alpha-L-fucosidase activity"/>
    <property type="evidence" value="ECO:0007669"/>
    <property type="project" value="TreeGrafter"/>
</dbReference>
<gene>
    <name evidence="3" type="ORF">JCM15548_11002</name>
</gene>
<dbReference type="PANTHER" id="PTHR31084:SF0">
    <property type="entry name" value="ALPHA-L-FUCOSIDASE 2"/>
    <property type="match status" value="1"/>
</dbReference>
<feature type="domain" description="Glycosyl hydrolase family 95 catalytic" evidence="2">
    <location>
        <begin position="277"/>
        <end position="343"/>
    </location>
</feature>
<comment type="caution">
    <text evidence="3">The sequence shown here is derived from an EMBL/GenBank/DDBJ whole genome shotgun (WGS) entry which is preliminary data.</text>
</comment>
<dbReference type="Pfam" id="PF22124">
    <property type="entry name" value="Glyco_hydro_95_cat"/>
    <property type="match status" value="1"/>
</dbReference>
<keyword evidence="4" id="KW-1185">Reference proteome</keyword>
<evidence type="ECO:0000259" key="1">
    <source>
        <dbReference type="Pfam" id="PF14498"/>
    </source>
</evidence>
<dbReference type="SUPFAM" id="SSF48208">
    <property type="entry name" value="Six-hairpin glycosidases"/>
    <property type="match status" value="1"/>
</dbReference>
<protein>
    <submittedName>
        <fullName evidence="3">Putative large secreted protein</fullName>
    </submittedName>
</protein>
<evidence type="ECO:0000313" key="3">
    <source>
        <dbReference type="EMBL" id="GAO28867.1"/>
    </source>
</evidence>
<organism evidence="3 4">
    <name type="scientific">Geofilum rubicundum JCM 15548</name>
    <dbReference type="NCBI Taxonomy" id="1236989"/>
    <lineage>
        <taxon>Bacteria</taxon>
        <taxon>Pseudomonadati</taxon>
        <taxon>Bacteroidota</taxon>
        <taxon>Bacteroidia</taxon>
        <taxon>Marinilabiliales</taxon>
        <taxon>Marinilabiliaceae</taxon>
        <taxon>Geofilum</taxon>
    </lineage>
</organism>
<dbReference type="InterPro" id="IPR054363">
    <property type="entry name" value="GH95_cat"/>
</dbReference>
<dbReference type="Pfam" id="PF14498">
    <property type="entry name" value="Glyco_hyd_65N_2"/>
    <property type="match status" value="1"/>
</dbReference>
<dbReference type="InterPro" id="IPR008928">
    <property type="entry name" value="6-hairpin_glycosidase_sf"/>
</dbReference>